<dbReference type="PANTHER" id="PTHR11061:SF49">
    <property type="entry name" value="23S RRNA (URACIL(1939)-C(5))-METHYLTRANSFERASE RLMD"/>
    <property type="match status" value="1"/>
</dbReference>
<evidence type="ECO:0000256" key="3">
    <source>
        <dbReference type="ARBA" id="ARBA00022679"/>
    </source>
</evidence>
<sequence>MVQIYKAAKGRKPGPVSLANQLLTIDELDHAGMGVCRSHQPVVFVEGALPGEQVETRIIQKKSRHWQGQAVKVLQSSPERIEAFCPHINQCGGCQNQHIGQTDLLAHKQQAVAQLLSRQSGVSALPWQPPLQGDDRHYRRKARLAVDAQGKGGPSVGFRAKGSDKVVNIRQCAILTPALQSVLTPLLQAVKALKGVRAIGHISLLDADNQLQVCLRVTRDLPATDLAQLRSLAEKCKVSLLLETAPERFEYLSGERLNASYQPATGLNLTIGPNDFIQVNSAINQAMVAQALEWLDVAPGEQILDLFCGVGNFSLPLAKAGTKVVGIEGVQAMVTRARDNAQNNGLAVDFRCMDLSDSQALLSLPVKVDKVLLDPARAGALELMPVLHKLKPGAICYVSCNPATFARDIAILAEKGWRIDKINLMDMFPNTAHTELMALLKPSGATGKA</sequence>
<dbReference type="RefSeq" id="WP_343841010.1">
    <property type="nucleotide sequence ID" value="NZ_BAAAEI010000002.1"/>
</dbReference>
<dbReference type="Gene3D" id="2.40.50.1070">
    <property type="match status" value="1"/>
</dbReference>
<proteinExistence type="inferred from homology"/>
<dbReference type="PANTHER" id="PTHR11061">
    <property type="entry name" value="RNA M5U METHYLTRANSFERASE"/>
    <property type="match status" value="1"/>
</dbReference>
<dbReference type="InterPro" id="IPR012340">
    <property type="entry name" value="NA-bd_OB-fold"/>
</dbReference>
<feature type="domain" description="TRAM" evidence="8">
    <location>
        <begin position="6"/>
        <end position="72"/>
    </location>
</feature>
<dbReference type="Proteomes" id="UP001501757">
    <property type="component" value="Unassembled WGS sequence"/>
</dbReference>
<protein>
    <submittedName>
        <fullName evidence="9">23S rRNA (Uracil(1939)-C(5))-methyltransferase RlmD</fullName>
    </submittedName>
</protein>
<feature type="binding site" evidence="6">
    <location>
        <position position="307"/>
    </location>
    <ligand>
        <name>S-adenosyl-L-methionine</name>
        <dbReference type="ChEBI" id="CHEBI:59789"/>
    </ligand>
</feature>
<keyword evidence="1" id="KW-0408">Iron</keyword>
<dbReference type="Pfam" id="PF05958">
    <property type="entry name" value="tRNA_U5-meth_tr"/>
    <property type="match status" value="1"/>
</dbReference>
<organism evidence="9 10">
    <name type="scientific">Bowmanella denitrificans</name>
    <dbReference type="NCBI Taxonomy" id="366582"/>
    <lineage>
        <taxon>Bacteria</taxon>
        <taxon>Pseudomonadati</taxon>
        <taxon>Pseudomonadota</taxon>
        <taxon>Gammaproteobacteria</taxon>
        <taxon>Alteromonadales</taxon>
        <taxon>Alteromonadaceae</taxon>
        <taxon>Bowmanella</taxon>
    </lineage>
</organism>
<keyword evidence="4 6" id="KW-0949">S-adenosyl-L-methionine</keyword>
<evidence type="ECO:0000313" key="9">
    <source>
        <dbReference type="EMBL" id="GAA0342203.1"/>
    </source>
</evidence>
<feature type="active site" description="Nucleophile" evidence="6">
    <location>
        <position position="400"/>
    </location>
</feature>
<reference evidence="9 10" key="1">
    <citation type="journal article" date="2019" name="Int. J. Syst. Evol. Microbiol.">
        <title>The Global Catalogue of Microorganisms (GCM) 10K type strain sequencing project: providing services to taxonomists for standard genome sequencing and annotation.</title>
        <authorList>
            <consortium name="The Broad Institute Genomics Platform"/>
            <consortium name="The Broad Institute Genome Sequencing Center for Infectious Disease"/>
            <person name="Wu L."/>
            <person name="Ma J."/>
        </authorList>
    </citation>
    <scope>NUCLEOTIDE SEQUENCE [LARGE SCALE GENOMIC DNA]</scope>
    <source>
        <strain evidence="9 10">JCM 13378</strain>
    </source>
</reference>
<dbReference type="NCBIfam" id="NF009639">
    <property type="entry name" value="PRK13168.1"/>
    <property type="match status" value="1"/>
</dbReference>
<dbReference type="SUPFAM" id="SSF53335">
    <property type="entry name" value="S-adenosyl-L-methionine-dependent methyltransferases"/>
    <property type="match status" value="1"/>
</dbReference>
<feature type="binding site" evidence="6">
    <location>
        <position position="374"/>
    </location>
    <ligand>
        <name>S-adenosyl-L-methionine</name>
        <dbReference type="ChEBI" id="CHEBI:59789"/>
    </ligand>
</feature>
<evidence type="ECO:0000256" key="1">
    <source>
        <dbReference type="ARBA" id="ARBA00022485"/>
    </source>
</evidence>
<dbReference type="Gene3D" id="3.40.50.150">
    <property type="entry name" value="Vaccinia Virus protein VP39"/>
    <property type="match status" value="1"/>
</dbReference>
<feature type="active site" evidence="7">
    <location>
        <position position="400"/>
    </location>
</feature>
<dbReference type="InterPro" id="IPR030390">
    <property type="entry name" value="MeTrfase_TrmA_AS"/>
</dbReference>
<dbReference type="InterPro" id="IPR010280">
    <property type="entry name" value="U5_MeTrfase_fam"/>
</dbReference>
<evidence type="ECO:0000259" key="8">
    <source>
        <dbReference type="PROSITE" id="PS50926"/>
    </source>
</evidence>
<feature type="binding site" evidence="6">
    <location>
        <position position="278"/>
    </location>
    <ligand>
        <name>S-adenosyl-L-methionine</name>
        <dbReference type="ChEBI" id="CHEBI:59789"/>
    </ligand>
</feature>
<evidence type="ECO:0000313" key="10">
    <source>
        <dbReference type="Proteomes" id="UP001501757"/>
    </source>
</evidence>
<dbReference type="CDD" id="cd02440">
    <property type="entry name" value="AdoMet_MTases"/>
    <property type="match status" value="1"/>
</dbReference>
<keyword evidence="3 6" id="KW-0808">Transferase</keyword>
<keyword evidence="1" id="KW-0479">Metal-binding</keyword>
<dbReference type="Gene3D" id="2.40.50.140">
    <property type="entry name" value="Nucleic acid-binding proteins"/>
    <property type="match status" value="1"/>
</dbReference>
<dbReference type="InterPro" id="IPR002792">
    <property type="entry name" value="TRAM_dom"/>
</dbReference>
<evidence type="ECO:0000256" key="2">
    <source>
        <dbReference type="ARBA" id="ARBA00022603"/>
    </source>
</evidence>
<dbReference type="EMBL" id="BAAAEI010000002">
    <property type="protein sequence ID" value="GAA0342203.1"/>
    <property type="molecule type" value="Genomic_DNA"/>
</dbReference>
<evidence type="ECO:0000256" key="4">
    <source>
        <dbReference type="ARBA" id="ARBA00022691"/>
    </source>
</evidence>
<keyword evidence="2 6" id="KW-0489">Methyltransferase</keyword>
<dbReference type="PROSITE" id="PS51687">
    <property type="entry name" value="SAM_MT_RNA_M5U"/>
    <property type="match status" value="1"/>
</dbReference>
<dbReference type="NCBIfam" id="TIGR00479">
    <property type="entry name" value="rumA"/>
    <property type="match status" value="1"/>
</dbReference>
<accession>A0ABN0WMS7</accession>
<dbReference type="PROSITE" id="PS50926">
    <property type="entry name" value="TRAM"/>
    <property type="match status" value="1"/>
</dbReference>
<dbReference type="PROSITE" id="PS01230">
    <property type="entry name" value="TRMA_1"/>
    <property type="match status" value="1"/>
</dbReference>
<keyword evidence="1" id="KW-0004">4Fe-4S</keyword>
<gene>
    <name evidence="9" type="primary">rlmD</name>
    <name evidence="9" type="ORF">GCM10009092_03460</name>
</gene>
<feature type="binding site" evidence="6">
    <location>
        <position position="328"/>
    </location>
    <ligand>
        <name>S-adenosyl-L-methionine</name>
        <dbReference type="ChEBI" id="CHEBI:59789"/>
    </ligand>
</feature>
<comment type="caution">
    <text evidence="9">The sequence shown here is derived from an EMBL/GenBank/DDBJ whole genome shotgun (WGS) entry which is preliminary data.</text>
</comment>
<evidence type="ECO:0000256" key="7">
    <source>
        <dbReference type="PROSITE-ProRule" id="PRU10015"/>
    </source>
</evidence>
<evidence type="ECO:0000256" key="5">
    <source>
        <dbReference type="ARBA" id="ARBA00023014"/>
    </source>
</evidence>
<name>A0ABN0WMS7_9ALTE</name>
<dbReference type="SUPFAM" id="SSF50249">
    <property type="entry name" value="Nucleic acid-binding proteins"/>
    <property type="match status" value="1"/>
</dbReference>
<keyword evidence="10" id="KW-1185">Reference proteome</keyword>
<evidence type="ECO:0000256" key="6">
    <source>
        <dbReference type="PROSITE-ProRule" id="PRU01024"/>
    </source>
</evidence>
<dbReference type="InterPro" id="IPR029063">
    <property type="entry name" value="SAM-dependent_MTases_sf"/>
</dbReference>
<keyword evidence="5" id="KW-0411">Iron-sulfur</keyword>
<comment type="similarity">
    <text evidence="6">Belongs to the class I-like SAM-binding methyltransferase superfamily. RNA M5U methyltransferase family.</text>
</comment>